<protein>
    <submittedName>
        <fullName evidence="2">Uncharacterized protein</fullName>
    </submittedName>
</protein>
<reference evidence="2" key="1">
    <citation type="submission" date="2021-02" db="EMBL/GenBank/DDBJ databases">
        <authorList>
            <person name="Nowell W R."/>
        </authorList>
    </citation>
    <scope>NUCLEOTIDE SEQUENCE</scope>
</reference>
<sequence length="96" mass="11368">MKLPVGLKARYPDHWKDFDNTWPKHMYGREITVYILLYECTSKTHQTMLYSNSDLSKAKGMINWDLSNVGDIYPVYELTPKDQISLERYLDYVDQA</sequence>
<gene>
    <name evidence="1" type="ORF">QYT958_LOCUS40681</name>
    <name evidence="2" type="ORF">QYT958_LOCUS40685</name>
</gene>
<comment type="caution">
    <text evidence="2">The sequence shown here is derived from an EMBL/GenBank/DDBJ whole genome shotgun (WGS) entry which is preliminary data.</text>
</comment>
<name>A0A822BNC1_9BILA</name>
<proteinExistence type="predicted"/>
<dbReference type="EMBL" id="CAJOBR010043062">
    <property type="protein sequence ID" value="CAF5031336.1"/>
    <property type="molecule type" value="Genomic_DNA"/>
</dbReference>
<dbReference type="AlphaFoldDB" id="A0A822BNC1"/>
<organism evidence="2 3">
    <name type="scientific">Rotaria socialis</name>
    <dbReference type="NCBI Taxonomy" id="392032"/>
    <lineage>
        <taxon>Eukaryota</taxon>
        <taxon>Metazoa</taxon>
        <taxon>Spiralia</taxon>
        <taxon>Gnathifera</taxon>
        <taxon>Rotifera</taxon>
        <taxon>Eurotatoria</taxon>
        <taxon>Bdelloidea</taxon>
        <taxon>Philodinida</taxon>
        <taxon>Philodinidae</taxon>
        <taxon>Rotaria</taxon>
    </lineage>
</organism>
<dbReference type="EMBL" id="CAJOBR010043079">
    <property type="protein sequence ID" value="CAF5031390.1"/>
    <property type="molecule type" value="Genomic_DNA"/>
</dbReference>
<dbReference type="Proteomes" id="UP000663848">
    <property type="component" value="Unassembled WGS sequence"/>
</dbReference>
<evidence type="ECO:0000313" key="3">
    <source>
        <dbReference type="Proteomes" id="UP000663848"/>
    </source>
</evidence>
<evidence type="ECO:0000313" key="1">
    <source>
        <dbReference type="EMBL" id="CAF5031336.1"/>
    </source>
</evidence>
<feature type="non-terminal residue" evidence="2">
    <location>
        <position position="96"/>
    </location>
</feature>
<accession>A0A822BNC1</accession>
<evidence type="ECO:0000313" key="2">
    <source>
        <dbReference type="EMBL" id="CAF5031390.1"/>
    </source>
</evidence>